<dbReference type="AlphaFoldDB" id="A0A7W7LM33"/>
<gene>
    <name evidence="1" type="ORF">FHS39_001776</name>
</gene>
<accession>A0A7W7LM33</accession>
<evidence type="ECO:0000313" key="1">
    <source>
        <dbReference type="EMBL" id="MBB4892765.1"/>
    </source>
</evidence>
<name>A0A7W7LM33_9ACTN</name>
<protein>
    <submittedName>
        <fullName evidence="1">Uncharacterized protein</fullName>
    </submittedName>
</protein>
<keyword evidence="2" id="KW-1185">Reference proteome</keyword>
<dbReference type="EMBL" id="JACHJH010000002">
    <property type="protein sequence ID" value="MBB4892765.1"/>
    <property type="molecule type" value="Genomic_DNA"/>
</dbReference>
<sequence length="62" mass="6278">MAAVRPNGNIVTISTGTITEGAFKGAKAVTEVTLLASRQTACLTPQGLTSAFGPTTVTITQL</sequence>
<dbReference type="Proteomes" id="UP000556084">
    <property type="component" value="Unassembled WGS sequence"/>
</dbReference>
<comment type="caution">
    <text evidence="1">The sequence shown here is derived from an EMBL/GenBank/DDBJ whole genome shotgun (WGS) entry which is preliminary data.</text>
</comment>
<evidence type="ECO:0000313" key="2">
    <source>
        <dbReference type="Proteomes" id="UP000556084"/>
    </source>
</evidence>
<reference evidence="1 2" key="1">
    <citation type="submission" date="2020-08" db="EMBL/GenBank/DDBJ databases">
        <title>Genomic Encyclopedia of Type Strains, Phase III (KMG-III): the genomes of soil and plant-associated and newly described type strains.</title>
        <authorList>
            <person name="Whitman W."/>
        </authorList>
    </citation>
    <scope>NUCLEOTIDE SEQUENCE [LARGE SCALE GENOMIC DNA]</scope>
    <source>
        <strain evidence="1 2">CECT 3266</strain>
    </source>
</reference>
<organism evidence="1 2">
    <name type="scientific">Streptomyces olivoverticillatus</name>
    <dbReference type="NCBI Taxonomy" id="66427"/>
    <lineage>
        <taxon>Bacteria</taxon>
        <taxon>Bacillati</taxon>
        <taxon>Actinomycetota</taxon>
        <taxon>Actinomycetes</taxon>
        <taxon>Kitasatosporales</taxon>
        <taxon>Streptomycetaceae</taxon>
        <taxon>Streptomyces</taxon>
    </lineage>
</organism>
<dbReference type="RefSeq" id="WP_184348069.1">
    <property type="nucleotide sequence ID" value="NZ_JACHJH010000002.1"/>
</dbReference>
<proteinExistence type="predicted"/>